<evidence type="ECO:0000256" key="4">
    <source>
        <dbReference type="ARBA" id="ARBA00022980"/>
    </source>
</evidence>
<evidence type="ECO:0000256" key="5">
    <source>
        <dbReference type="ARBA" id="ARBA00023274"/>
    </source>
</evidence>
<dbReference type="InterPro" id="IPR049946">
    <property type="entry name" value="RIBOSOMAL_L20_CS"/>
</dbReference>
<evidence type="ECO:0000256" key="8">
    <source>
        <dbReference type="RuleBase" id="RU000560"/>
    </source>
</evidence>
<name>A0A2Z4AMZ8_9BACT</name>
<sequence length="118" mass="13712">MPRATNAPATRKRRKRILRTARGYWGNKSRLYRFAKDAVDRAGQYAYRDRRKKKSEWRKLWIVRVNAACRANGISYSQFIYGLKEAGIELNRKALSEIAIHDEVAFKLLVVKVKSVLG</sequence>
<dbReference type="PRINTS" id="PR00062">
    <property type="entry name" value="RIBOSOMALL20"/>
</dbReference>
<dbReference type="GO" id="GO:0006412">
    <property type="term" value="P:translation"/>
    <property type="evidence" value="ECO:0007669"/>
    <property type="project" value="InterPro"/>
</dbReference>
<dbReference type="NCBIfam" id="TIGR01032">
    <property type="entry name" value="rplT_bact"/>
    <property type="match status" value="1"/>
</dbReference>
<dbReference type="PROSITE" id="PS00937">
    <property type="entry name" value="RIBOSOMAL_L20"/>
    <property type="match status" value="1"/>
</dbReference>
<keyword evidence="3 7" id="KW-0694">RNA-binding</keyword>
<comment type="similarity">
    <text evidence="1 7 8">Belongs to the bacterial ribosomal protein bL20 family.</text>
</comment>
<comment type="function">
    <text evidence="7 8">Binds directly to 23S ribosomal RNA and is necessary for the in vitro assembly process of the 50S ribosomal subunit. It is not involved in the protein synthesizing functions of that subunit.</text>
</comment>
<dbReference type="KEGG" id="mtar:DF168_01877"/>
<keyword evidence="4 7" id="KW-0689">Ribosomal protein</keyword>
<gene>
    <name evidence="7 9" type="primary">rplT</name>
    <name evidence="9" type="ORF">DF168_01877</name>
</gene>
<dbReference type="GO" id="GO:0005840">
    <property type="term" value="C:ribosome"/>
    <property type="evidence" value="ECO:0007669"/>
    <property type="project" value="UniProtKB-KW"/>
</dbReference>
<dbReference type="GO" id="GO:0019843">
    <property type="term" value="F:rRNA binding"/>
    <property type="evidence" value="ECO:0007669"/>
    <property type="project" value="UniProtKB-UniRule"/>
</dbReference>
<keyword evidence="2 7" id="KW-0699">rRNA-binding</keyword>
<dbReference type="Gene3D" id="1.10.1900.20">
    <property type="entry name" value="Ribosomal protein L20"/>
    <property type="match status" value="1"/>
</dbReference>
<protein>
    <recommendedName>
        <fullName evidence="6 7">Large ribosomal subunit protein bL20</fullName>
    </recommendedName>
</protein>
<evidence type="ECO:0000256" key="3">
    <source>
        <dbReference type="ARBA" id="ARBA00022884"/>
    </source>
</evidence>
<evidence type="ECO:0000256" key="2">
    <source>
        <dbReference type="ARBA" id="ARBA00022730"/>
    </source>
</evidence>
<evidence type="ECO:0000313" key="10">
    <source>
        <dbReference type="Proteomes" id="UP000247465"/>
    </source>
</evidence>
<dbReference type="Gene3D" id="6.10.160.10">
    <property type="match status" value="1"/>
</dbReference>
<dbReference type="AlphaFoldDB" id="A0A2Z4AMZ8"/>
<accession>A0A2Z4AMZ8</accession>
<dbReference type="InterPro" id="IPR035566">
    <property type="entry name" value="Ribosomal_protein_bL20_C"/>
</dbReference>
<dbReference type="HAMAP" id="MF_00382">
    <property type="entry name" value="Ribosomal_bL20"/>
    <property type="match status" value="1"/>
</dbReference>
<evidence type="ECO:0000256" key="6">
    <source>
        <dbReference type="ARBA" id="ARBA00035172"/>
    </source>
</evidence>
<dbReference type="PANTHER" id="PTHR10986">
    <property type="entry name" value="39S RIBOSOMAL PROTEIN L20"/>
    <property type="match status" value="1"/>
</dbReference>
<evidence type="ECO:0000313" key="9">
    <source>
        <dbReference type="EMBL" id="AWT60660.1"/>
    </source>
</evidence>
<dbReference type="Proteomes" id="UP000247465">
    <property type="component" value="Chromosome"/>
</dbReference>
<organism evidence="9 10">
    <name type="scientific">Candidatus Moanibacter tarae</name>
    <dbReference type="NCBI Taxonomy" id="2200854"/>
    <lineage>
        <taxon>Bacteria</taxon>
        <taxon>Pseudomonadati</taxon>
        <taxon>Verrucomicrobiota</taxon>
        <taxon>Opitutia</taxon>
        <taxon>Puniceicoccales</taxon>
        <taxon>Puniceicoccales incertae sedis</taxon>
        <taxon>Candidatus Moanibacter</taxon>
    </lineage>
</organism>
<dbReference type="InterPro" id="IPR005813">
    <property type="entry name" value="Ribosomal_bL20"/>
</dbReference>
<dbReference type="Pfam" id="PF00453">
    <property type="entry name" value="Ribosomal_L20"/>
    <property type="match status" value="1"/>
</dbReference>
<dbReference type="EMBL" id="CP029803">
    <property type="protein sequence ID" value="AWT60660.1"/>
    <property type="molecule type" value="Genomic_DNA"/>
</dbReference>
<evidence type="ECO:0000256" key="1">
    <source>
        <dbReference type="ARBA" id="ARBA00007698"/>
    </source>
</evidence>
<dbReference type="SUPFAM" id="SSF74731">
    <property type="entry name" value="Ribosomal protein L20"/>
    <property type="match status" value="1"/>
</dbReference>
<dbReference type="FunFam" id="1.10.1900.20:FF:000001">
    <property type="entry name" value="50S ribosomal protein L20"/>
    <property type="match status" value="1"/>
</dbReference>
<proteinExistence type="inferred from homology"/>
<dbReference type="CDD" id="cd07026">
    <property type="entry name" value="Ribosomal_L20"/>
    <property type="match status" value="1"/>
</dbReference>
<reference evidence="9 10" key="1">
    <citation type="submission" date="2018-06" db="EMBL/GenBank/DDBJ databases">
        <title>Draft Genome Sequence of a Novel Marine Bacterium Related to the Verrucomicrobia.</title>
        <authorList>
            <person name="Vosseberg J."/>
            <person name="Martijn J."/>
            <person name="Ettema T.J.G."/>
        </authorList>
    </citation>
    <scope>NUCLEOTIDE SEQUENCE [LARGE SCALE GENOMIC DNA]</scope>
    <source>
        <strain evidence="9">TARA_B100001123</strain>
    </source>
</reference>
<keyword evidence="5 7" id="KW-0687">Ribonucleoprotein</keyword>
<dbReference type="GO" id="GO:1990904">
    <property type="term" value="C:ribonucleoprotein complex"/>
    <property type="evidence" value="ECO:0007669"/>
    <property type="project" value="UniProtKB-KW"/>
</dbReference>
<dbReference type="GO" id="GO:0003735">
    <property type="term" value="F:structural constituent of ribosome"/>
    <property type="evidence" value="ECO:0007669"/>
    <property type="project" value="InterPro"/>
</dbReference>
<dbReference type="GO" id="GO:0000027">
    <property type="term" value="P:ribosomal large subunit assembly"/>
    <property type="evidence" value="ECO:0007669"/>
    <property type="project" value="UniProtKB-UniRule"/>
</dbReference>
<evidence type="ECO:0000256" key="7">
    <source>
        <dbReference type="HAMAP-Rule" id="MF_00382"/>
    </source>
</evidence>